<evidence type="ECO:0000313" key="2">
    <source>
        <dbReference type="EMBL" id="KAF9504848.1"/>
    </source>
</evidence>
<evidence type="ECO:0000313" key="3">
    <source>
        <dbReference type="Proteomes" id="UP000886523"/>
    </source>
</evidence>
<organism evidence="2 3">
    <name type="scientific">Hydnum rufescens UP504</name>
    <dbReference type="NCBI Taxonomy" id="1448309"/>
    <lineage>
        <taxon>Eukaryota</taxon>
        <taxon>Fungi</taxon>
        <taxon>Dikarya</taxon>
        <taxon>Basidiomycota</taxon>
        <taxon>Agaricomycotina</taxon>
        <taxon>Agaricomycetes</taxon>
        <taxon>Cantharellales</taxon>
        <taxon>Hydnaceae</taxon>
        <taxon>Hydnum</taxon>
    </lineage>
</organism>
<evidence type="ECO:0000256" key="1">
    <source>
        <dbReference type="SAM" id="MobiDB-lite"/>
    </source>
</evidence>
<feature type="compositionally biased region" description="Basic and acidic residues" evidence="1">
    <location>
        <begin position="147"/>
        <end position="160"/>
    </location>
</feature>
<dbReference type="AlphaFoldDB" id="A0A9P6DN67"/>
<feature type="region of interest" description="Disordered" evidence="1">
    <location>
        <begin position="137"/>
        <end position="160"/>
    </location>
</feature>
<protein>
    <submittedName>
        <fullName evidence="2">Uncharacterized protein</fullName>
    </submittedName>
</protein>
<dbReference type="Proteomes" id="UP000886523">
    <property type="component" value="Unassembled WGS sequence"/>
</dbReference>
<gene>
    <name evidence="2" type="ORF">BS47DRAFT_1368504</name>
</gene>
<reference evidence="2" key="1">
    <citation type="journal article" date="2020" name="Nat. Commun.">
        <title>Large-scale genome sequencing of mycorrhizal fungi provides insights into the early evolution of symbiotic traits.</title>
        <authorList>
            <person name="Miyauchi S."/>
            <person name="Kiss E."/>
            <person name="Kuo A."/>
            <person name="Drula E."/>
            <person name="Kohler A."/>
            <person name="Sanchez-Garcia M."/>
            <person name="Morin E."/>
            <person name="Andreopoulos B."/>
            <person name="Barry K.W."/>
            <person name="Bonito G."/>
            <person name="Buee M."/>
            <person name="Carver A."/>
            <person name="Chen C."/>
            <person name="Cichocki N."/>
            <person name="Clum A."/>
            <person name="Culley D."/>
            <person name="Crous P.W."/>
            <person name="Fauchery L."/>
            <person name="Girlanda M."/>
            <person name="Hayes R.D."/>
            <person name="Keri Z."/>
            <person name="LaButti K."/>
            <person name="Lipzen A."/>
            <person name="Lombard V."/>
            <person name="Magnuson J."/>
            <person name="Maillard F."/>
            <person name="Murat C."/>
            <person name="Nolan M."/>
            <person name="Ohm R.A."/>
            <person name="Pangilinan J."/>
            <person name="Pereira M.F."/>
            <person name="Perotto S."/>
            <person name="Peter M."/>
            <person name="Pfister S."/>
            <person name="Riley R."/>
            <person name="Sitrit Y."/>
            <person name="Stielow J.B."/>
            <person name="Szollosi G."/>
            <person name="Zifcakova L."/>
            <person name="Stursova M."/>
            <person name="Spatafora J.W."/>
            <person name="Tedersoo L."/>
            <person name="Vaario L.M."/>
            <person name="Yamada A."/>
            <person name="Yan M."/>
            <person name="Wang P."/>
            <person name="Xu J."/>
            <person name="Bruns T."/>
            <person name="Baldrian P."/>
            <person name="Vilgalys R."/>
            <person name="Dunand C."/>
            <person name="Henrissat B."/>
            <person name="Grigoriev I.V."/>
            <person name="Hibbett D."/>
            <person name="Nagy L.G."/>
            <person name="Martin F.M."/>
        </authorList>
    </citation>
    <scope>NUCLEOTIDE SEQUENCE</scope>
    <source>
        <strain evidence="2">UP504</strain>
    </source>
</reference>
<accession>A0A9P6DN67</accession>
<comment type="caution">
    <text evidence="2">The sequence shown here is derived from an EMBL/GenBank/DDBJ whole genome shotgun (WGS) entry which is preliminary data.</text>
</comment>
<name>A0A9P6DN67_9AGAM</name>
<keyword evidence="3" id="KW-1185">Reference proteome</keyword>
<sequence>MAYKWCGDSRYFIFTKSRYNSKFLTGKIEGGGVIDWKGFWPGGEITWRKSRKSRETRARGTWKTSWKARGTWKGVMGVERSLNGVARVERSLNRVVRVEREVWGLEKRHGDSRKRLRNRGIVQGFEIVLGNREIARDSRDSVGTQETARDSRNSAGDFEK</sequence>
<proteinExistence type="predicted"/>
<dbReference type="EMBL" id="MU129189">
    <property type="protein sequence ID" value="KAF9504848.1"/>
    <property type="molecule type" value="Genomic_DNA"/>
</dbReference>